<dbReference type="RefSeq" id="WP_133679905.1">
    <property type="nucleotide sequence ID" value="NZ_SNZP01000005.1"/>
</dbReference>
<dbReference type="AlphaFoldDB" id="A0A4R7B6R5"/>
<dbReference type="InterPro" id="IPR051044">
    <property type="entry name" value="MAG_DAG_Lipase"/>
</dbReference>
<reference evidence="2 3" key="1">
    <citation type="submission" date="2019-03" db="EMBL/GenBank/DDBJ databases">
        <title>Genomic Encyclopedia of Type Strains, Phase III (KMG-III): the genomes of soil and plant-associated and newly described type strains.</title>
        <authorList>
            <person name="Whitman W."/>
        </authorList>
    </citation>
    <scope>NUCLEOTIDE SEQUENCE [LARGE SCALE GENOMIC DNA]</scope>
    <source>
        <strain evidence="2 3">CECT 8976</strain>
    </source>
</reference>
<keyword evidence="3" id="KW-1185">Reference proteome</keyword>
<dbReference type="EMBL" id="SNZP01000005">
    <property type="protein sequence ID" value="TDR80371.1"/>
    <property type="molecule type" value="Genomic_DNA"/>
</dbReference>
<dbReference type="Pfam" id="PF12146">
    <property type="entry name" value="Hydrolase_4"/>
    <property type="match status" value="1"/>
</dbReference>
<dbReference type="OrthoDB" id="9806902at2"/>
<evidence type="ECO:0000259" key="1">
    <source>
        <dbReference type="Pfam" id="PF12146"/>
    </source>
</evidence>
<accession>A0A4R7B6R5</accession>
<evidence type="ECO:0000313" key="2">
    <source>
        <dbReference type="EMBL" id="TDR80371.1"/>
    </source>
</evidence>
<dbReference type="GO" id="GO:0016787">
    <property type="term" value="F:hydrolase activity"/>
    <property type="evidence" value="ECO:0007669"/>
    <property type="project" value="UniProtKB-KW"/>
</dbReference>
<dbReference type="PIRSF" id="PIRSF037442">
    <property type="entry name" value="UCP037442_abhydr"/>
    <property type="match status" value="1"/>
</dbReference>
<protein>
    <submittedName>
        <fullName evidence="2">Alpha-beta hydrolase superfamily lysophospholipase</fullName>
    </submittedName>
</protein>
<dbReference type="SUPFAM" id="SSF53474">
    <property type="entry name" value="alpha/beta-Hydrolases"/>
    <property type="match status" value="1"/>
</dbReference>
<proteinExistence type="predicted"/>
<dbReference type="Gene3D" id="3.40.50.1820">
    <property type="entry name" value="alpha/beta hydrolase"/>
    <property type="match status" value="1"/>
</dbReference>
<organism evidence="2 3">
    <name type="scientific">Paludibacterium purpuratum</name>
    <dbReference type="NCBI Taxonomy" id="1144873"/>
    <lineage>
        <taxon>Bacteria</taxon>
        <taxon>Pseudomonadati</taxon>
        <taxon>Pseudomonadota</taxon>
        <taxon>Betaproteobacteria</taxon>
        <taxon>Neisseriales</taxon>
        <taxon>Chromobacteriaceae</taxon>
        <taxon>Paludibacterium</taxon>
    </lineage>
</organism>
<evidence type="ECO:0000313" key="3">
    <source>
        <dbReference type="Proteomes" id="UP000295611"/>
    </source>
</evidence>
<name>A0A4R7B6R5_9NEIS</name>
<dbReference type="InterPro" id="IPR017208">
    <property type="entry name" value="UCP037442_abhydr"/>
</dbReference>
<dbReference type="Proteomes" id="UP000295611">
    <property type="component" value="Unassembled WGS sequence"/>
</dbReference>
<feature type="domain" description="Serine aminopeptidase S33" evidence="1">
    <location>
        <begin position="24"/>
        <end position="286"/>
    </location>
</feature>
<keyword evidence="2" id="KW-0378">Hydrolase</keyword>
<dbReference type="InterPro" id="IPR029058">
    <property type="entry name" value="AB_hydrolase_fold"/>
</dbReference>
<sequence length="318" mass="35084">MDSLQLKAPDGADISLYRWQPAGAPRGVLLISHGLSEHGQRYDRMARELCLAGFVVYALDHPGHGPRAEVPGFFAERDGWRRVLDRLDVVRRHLDDTHPGLPLTLFGHSMGSFVARCYFLQHGEGLAALVLSATGYRQGVLARVMRRVAMAWGGLVGRQVPSRFLARLIFGGFNLTFWPKRTAADWLSRDADEVDRYLADPLCAAFPTAGLWVDLFGGVVAMERSEKHAPDLASACPVLLLAGSRDPVSLGYFGLNQLAARYRAAGLSQVEVRVYRGGRHEMHNEINRDAVIRDLVLWLEGRGALLPVPLAVVAQPTF</sequence>
<comment type="caution">
    <text evidence="2">The sequence shown here is derived from an EMBL/GenBank/DDBJ whole genome shotgun (WGS) entry which is preliminary data.</text>
</comment>
<dbReference type="InterPro" id="IPR022742">
    <property type="entry name" value="Hydrolase_4"/>
</dbReference>
<dbReference type="PANTHER" id="PTHR11614">
    <property type="entry name" value="PHOSPHOLIPASE-RELATED"/>
    <property type="match status" value="1"/>
</dbReference>
<gene>
    <name evidence="2" type="ORF">DFP86_105240</name>
</gene>